<dbReference type="EC" id="3.1.11.-" evidence="2"/>
<gene>
    <name evidence="2" type="primary">recE_2</name>
    <name evidence="2" type="ORF">SAMEA2273352_02405</name>
</gene>
<dbReference type="InterPro" id="IPR011604">
    <property type="entry name" value="PDDEXK-like_dom_sf"/>
</dbReference>
<dbReference type="RefSeq" id="WP_063162025.1">
    <property type="nucleotide sequence ID" value="NZ_CP135494.1"/>
</dbReference>
<evidence type="ECO:0000313" key="3">
    <source>
        <dbReference type="Proteomes" id="UP000076205"/>
    </source>
</evidence>
<accession>A0A822WU41</accession>
<protein>
    <submittedName>
        <fullName evidence="2">Exodeoxyribonuclease VIII-like protein</fullName>
        <ecNumber evidence="2">3.1.11.-</ecNumber>
    </submittedName>
</protein>
<dbReference type="AlphaFoldDB" id="A0A822WU41"/>
<dbReference type="InterPro" id="IPR010584">
    <property type="entry name" value="ExoDNase_VIII"/>
</dbReference>
<dbReference type="Proteomes" id="UP000076205">
    <property type="component" value="Unassembled WGS sequence"/>
</dbReference>
<evidence type="ECO:0000256" key="1">
    <source>
        <dbReference type="SAM" id="MobiDB-lite"/>
    </source>
</evidence>
<dbReference type="Gene3D" id="3.90.320.10">
    <property type="match status" value="1"/>
</dbReference>
<organism evidence="2 3">
    <name type="scientific">Enterobacter hormaechei</name>
    <dbReference type="NCBI Taxonomy" id="158836"/>
    <lineage>
        <taxon>Bacteria</taxon>
        <taxon>Pseudomonadati</taxon>
        <taxon>Pseudomonadota</taxon>
        <taxon>Gammaproteobacteria</taxon>
        <taxon>Enterobacterales</taxon>
        <taxon>Enterobacteriaceae</taxon>
        <taxon>Enterobacter</taxon>
        <taxon>Enterobacter cloacae complex</taxon>
    </lineage>
</organism>
<feature type="compositionally biased region" description="Low complexity" evidence="1">
    <location>
        <begin position="498"/>
        <end position="510"/>
    </location>
</feature>
<proteinExistence type="predicted"/>
<dbReference type="EMBL" id="FJYW01000005">
    <property type="protein sequence ID" value="CZX42373.1"/>
    <property type="molecule type" value="Genomic_DNA"/>
</dbReference>
<name>A0A822WU41_9ENTR</name>
<comment type="caution">
    <text evidence="2">The sequence shown here is derived from an EMBL/GenBank/DDBJ whole genome shotgun (WGS) entry which is preliminary data.</text>
</comment>
<keyword evidence="2" id="KW-0378">Hydrolase</keyword>
<feature type="region of interest" description="Disordered" evidence="1">
    <location>
        <begin position="486"/>
        <end position="586"/>
    </location>
</feature>
<reference evidence="2 3" key="1">
    <citation type="submission" date="2016-03" db="EMBL/GenBank/DDBJ databases">
        <authorList>
            <consortium name="Pathogen Informatics"/>
        </authorList>
    </citation>
    <scope>NUCLEOTIDE SEQUENCE [LARGE SCALE GENOMIC DNA]</scope>
    <source>
        <strain evidence="3">e1424</strain>
    </source>
</reference>
<evidence type="ECO:0000313" key="2">
    <source>
        <dbReference type="EMBL" id="CZX42373.1"/>
    </source>
</evidence>
<feature type="compositionally biased region" description="Polar residues" evidence="1">
    <location>
        <begin position="565"/>
        <end position="579"/>
    </location>
</feature>
<sequence length="1021" mass="114030">MTNTNPVFLVRRAKKQSGQPDAVLWCSEDFETANATLDYLLLKSGRKFKDYYKAVATNFPVVNELPPEGEISFTFCDYYQLDKGKMNWEQIPGVSLPEHPATQKAEMAEATVVNGVDTSTGEIVDEQAFNEADAVPPTNSDLKIDEGDDENTRYPIVQMSFRKQLLSQLTSDELRYHLTQAEYQEISTLEMDTDNGYVQNLLLAAASVEKIQTLDMPFLWKYTRAVRDVFDMEKRHELSLILKFTQVWAETSHLDRGILTKEWAKGNRISAVQRTDSGTNADGGYKTDRGEGAHHTLDSLDLEIACALLPMDFNPHEIPGSVLRRAKEIVAKKEEPWKSWSNILRNQPGVLAVNRTAIFNLVRIAPENIHKTPAAHLEFVNRTMTTNFNSTTELMPLPSAAPVISREGVDKQLAAERGEFVEGISDPTDPKWEITHRMTTTTHEENLQRIREEGARRAEEMKEQPEITSMGNGMFSIEGLLNQSASNEAEKTEVETTSNVQVQENNSNEEPTCDALSPGKVVLQPGESSADTGEEPATVEPSAAEILATSAPSLASQDRDDATQIPDSVDQNEPESAQNEPEVHQEEPAVEYPAYFEPGRYEGLPNEVYHAANGISSTQVKDARVSLMYFNARHVEKTIVKERSAVLDMGNLVHALALQPEQLDAEFSIEPVIPEGAFTTTATLRTFIDEYNNGLPVLLSADDIKRFLEEHNATLPAQVPLGASLEETAQNYMTLPANFQRIDADQKQTATAMKACIKEYNATLPTPVKTSGSRDALLEQLAIINPDMVAQEAQKPRPLKVSGTKTDLIQAVKTVKPDAVFADELLDAWRDNPEGKVLVTRQQLGTALNIQKALLAHPTASMLLTHPSRAVEVSYFGFDEETGLEVRVRPDLEIDLDGVRIGADLKTISMWNVKQESLRARLHREIIDRDYHLSAAMYCETAALDQFFWIFVNKDENYHWIAIIEASAELLELGMLEYRKAMRAIATGFDTGEWPAPITADYTDELNDFDLRRLEALRTQA</sequence>
<dbReference type="GO" id="GO:0051908">
    <property type="term" value="F:double-stranded DNA 5'-3' DNA exonuclease activity"/>
    <property type="evidence" value="ECO:0007669"/>
    <property type="project" value="InterPro"/>
</dbReference>
<dbReference type="Pfam" id="PF06630">
    <property type="entry name" value="Exonuc_VIII"/>
    <property type="match status" value="1"/>
</dbReference>